<keyword evidence="16" id="KW-1185">Reference proteome</keyword>
<evidence type="ECO:0000256" key="13">
    <source>
        <dbReference type="SAM" id="MobiDB-lite"/>
    </source>
</evidence>
<evidence type="ECO:0000256" key="5">
    <source>
        <dbReference type="ARBA" id="ARBA00022694"/>
    </source>
</evidence>
<feature type="region of interest" description="Disordered" evidence="13">
    <location>
        <begin position="1224"/>
        <end position="1251"/>
    </location>
</feature>
<dbReference type="GO" id="GO:0005524">
    <property type="term" value="F:ATP binding"/>
    <property type="evidence" value="ECO:0007669"/>
    <property type="project" value="InterPro"/>
</dbReference>
<keyword evidence="4 12" id="KW-0949">S-adenosyl-L-methionine</keyword>
<proteinExistence type="inferred from homology"/>
<dbReference type="Proteomes" id="UP000664169">
    <property type="component" value="Unassembled WGS sequence"/>
</dbReference>
<comment type="similarity">
    <text evidence="12">Belongs to the class I-like SAM-binding methyltransferase superfamily. Trm1 family.</text>
</comment>
<dbReference type="GO" id="GO:0002940">
    <property type="term" value="P:tRNA N2-guanine methylation"/>
    <property type="evidence" value="ECO:0007669"/>
    <property type="project" value="TreeGrafter"/>
</dbReference>
<dbReference type="InterPro" id="IPR042296">
    <property type="entry name" value="tRNA_met_Trm1_C"/>
</dbReference>
<evidence type="ECO:0000256" key="9">
    <source>
        <dbReference type="ARBA" id="ARBA00077143"/>
    </source>
</evidence>
<dbReference type="Gene3D" id="1.10.510.10">
    <property type="entry name" value="Transferase(Phosphotransferase) domain 1"/>
    <property type="match status" value="1"/>
</dbReference>
<gene>
    <name evidence="15" type="ORF">GOMPHAMPRED_005073</name>
</gene>
<feature type="region of interest" description="Disordered" evidence="13">
    <location>
        <begin position="642"/>
        <end position="692"/>
    </location>
</feature>
<dbReference type="Pfam" id="PF17667">
    <property type="entry name" value="Pkinase_fungal"/>
    <property type="match status" value="1"/>
</dbReference>
<evidence type="ECO:0000256" key="2">
    <source>
        <dbReference type="ARBA" id="ARBA00022603"/>
    </source>
</evidence>
<dbReference type="GO" id="GO:0000049">
    <property type="term" value="F:tRNA binding"/>
    <property type="evidence" value="ECO:0007669"/>
    <property type="project" value="UniProtKB-UniRule"/>
</dbReference>
<dbReference type="InterPro" id="IPR000719">
    <property type="entry name" value="Prot_kinase_dom"/>
</dbReference>
<dbReference type="InterPro" id="IPR011009">
    <property type="entry name" value="Kinase-like_dom_sf"/>
</dbReference>
<organism evidence="15 16">
    <name type="scientific">Gomphillus americanus</name>
    <dbReference type="NCBI Taxonomy" id="1940652"/>
    <lineage>
        <taxon>Eukaryota</taxon>
        <taxon>Fungi</taxon>
        <taxon>Dikarya</taxon>
        <taxon>Ascomycota</taxon>
        <taxon>Pezizomycotina</taxon>
        <taxon>Lecanoromycetes</taxon>
        <taxon>OSLEUM clade</taxon>
        <taxon>Ostropomycetidae</taxon>
        <taxon>Ostropales</taxon>
        <taxon>Graphidaceae</taxon>
        <taxon>Gomphilloideae</taxon>
        <taxon>Gomphillus</taxon>
    </lineage>
</organism>
<evidence type="ECO:0000256" key="12">
    <source>
        <dbReference type="PROSITE-ProRule" id="PRU00958"/>
    </source>
</evidence>
<feature type="domain" description="Protein kinase" evidence="14">
    <location>
        <begin position="49"/>
        <end position="370"/>
    </location>
</feature>
<keyword evidence="3 12" id="KW-0808">Transferase</keyword>
<dbReference type="InterPro" id="IPR002905">
    <property type="entry name" value="Trm1"/>
</dbReference>
<dbReference type="SMART" id="SM00220">
    <property type="entry name" value="S_TKc"/>
    <property type="match status" value="1"/>
</dbReference>
<feature type="compositionally biased region" description="Basic and acidic residues" evidence="13">
    <location>
        <begin position="1224"/>
        <end position="1233"/>
    </location>
</feature>
<dbReference type="PROSITE" id="PS00108">
    <property type="entry name" value="PROTEIN_KINASE_ST"/>
    <property type="match status" value="1"/>
</dbReference>
<dbReference type="GO" id="GO:0005634">
    <property type="term" value="C:nucleus"/>
    <property type="evidence" value="ECO:0007669"/>
    <property type="project" value="TreeGrafter"/>
</dbReference>
<evidence type="ECO:0000313" key="15">
    <source>
        <dbReference type="EMBL" id="CAF9907303.1"/>
    </source>
</evidence>
<dbReference type="InterPro" id="IPR040976">
    <property type="entry name" value="Pkinase_fungal"/>
</dbReference>
<dbReference type="EMBL" id="CAJPDQ010000003">
    <property type="protein sequence ID" value="CAF9907303.1"/>
    <property type="molecule type" value="Genomic_DNA"/>
</dbReference>
<dbReference type="InterPro" id="IPR029063">
    <property type="entry name" value="SAM-dependent_MTases_sf"/>
</dbReference>
<dbReference type="Pfam" id="PF02005">
    <property type="entry name" value="TRM"/>
    <property type="match status" value="2"/>
</dbReference>
<evidence type="ECO:0000256" key="7">
    <source>
        <dbReference type="ARBA" id="ARBA00039099"/>
    </source>
</evidence>
<reference evidence="15" key="1">
    <citation type="submission" date="2021-03" db="EMBL/GenBank/DDBJ databases">
        <authorList>
            <person name="Tagirdzhanova G."/>
        </authorList>
    </citation>
    <scope>NUCLEOTIDE SEQUENCE</scope>
</reference>
<evidence type="ECO:0000256" key="11">
    <source>
        <dbReference type="ARBA" id="ARBA00083299"/>
    </source>
</evidence>
<dbReference type="CDD" id="cd02440">
    <property type="entry name" value="AdoMet_MTases"/>
    <property type="match status" value="1"/>
</dbReference>
<comment type="caution">
    <text evidence="15">The sequence shown here is derived from an EMBL/GenBank/DDBJ whole genome shotgun (WGS) entry which is preliminary data.</text>
</comment>
<dbReference type="SUPFAM" id="SSF53335">
    <property type="entry name" value="S-adenosyl-L-methionine-dependent methyltransferases"/>
    <property type="match status" value="1"/>
</dbReference>
<name>A0A8H3EMS6_9LECA</name>
<dbReference type="PROSITE" id="PS51626">
    <property type="entry name" value="SAM_MT_TRM1"/>
    <property type="match status" value="1"/>
</dbReference>
<evidence type="ECO:0000256" key="1">
    <source>
        <dbReference type="ARBA" id="ARBA00022555"/>
    </source>
</evidence>
<dbReference type="Gene3D" id="3.30.56.70">
    <property type="entry name" value="N2,N2-dimethylguanosine tRNA methyltransferase, C-terminal domain"/>
    <property type="match status" value="1"/>
</dbReference>
<dbReference type="PANTHER" id="PTHR10631">
    <property type="entry name" value="N 2 ,N 2 -DIMETHYLGUANOSINE TRNA METHYLTRANSFERASE"/>
    <property type="match status" value="1"/>
</dbReference>
<sequence>MDNSAVVQKPSESDHDHDLLSFLSVIFHEYATFNLNYTLLGVVLNESSFDMRSVGAGGAYFSVYKASGKSLLDQRTFSPIFSGTENSFPELVAIKSPIIKGETNSRKNRKIWTALAQEVMILRHVHLIEHDNVVSLLGVCWHQPGTETFSIMPALVLEAAENDLEAFMMPGKGVEGRKLVGLAIDIVAGVRAVHDCDIAHCDIKPKNILICKHPELGYTAKVADFGCAILLSTIKDKVMPPGATEFWRAPECSQPLSGEGLKQADMYSTALIVWNLLTANFAVTALEESIAKGISFVNDATDEVEAKQALLYLLISETVNLTWDFPTKDHGSETEIEAPKKHDLENILASSLVLKPAGRSLSDFRDIPELLCAFRDAIKAHRSRLIHGEILHRDMSSNYIIITDSGEADGHPSVLIDMDFAMIVDKDFQNDRALSQCMAGILEYMPLRWSESLFEIRIPSLNIRFDLYAVLFRNSYAKETHVNQNKSCADVYLDVKFGSFQLLYDFYQKPTYVLANVACLKITHGARYAFQATSIATLSLQRSRLLSRVSSTRMVPSSPVHTTSQEQVSYDGIDYNIVREGLAEILNPVQAQASQGNARGNDREKFQAQSVFYNPIQQFNRDLSVLAIRVFAEQLVDIRNQDQKKGKRKSVLEKANKRRKLEASEGESSKLPKNQDVTEEPAREIDNKEPETAASKIDTEMLDASLLDDQIDLTNDIIANGNGDSISSIPKIPETTTTEEARHKIRVLDALSASGLRALRYAQEISVLTHVIANDLSASATKAIRLNVQHNKQEAKISLNTGDAIDFMHKSRGKFEVVDLDPYGTAGPFLDAALQSVVNGGLLCVTCTDSAVFASAGYSEKTFANYGGMPVKGPHSHEGGIRLLLNAIATSAARYGLAIEPLLSLSIDFYIRVFVKIRKSAQEVKFLAGKTMIVYGCDSGCGAWTTQPLARIKENINKIGTSYFGHSLAQAPSTNIACEHCGSKSHLHGPMWAGPIHNPYFIQSMLDNLENLSNDTYGTKARMKGMLITARDEILLPTPIPTEPSTSERIPPHIIDKHPFFFLPSMTSSILHCSAPSSAQFRGALLHLGYRVTRSHCKAGSIKTDAPWEVIWEIMREWIRQERPIKEDSIKPASPACLILDKRRENRNSLSELRDELKVLGEDRTAEKQDIKTKLESMLFRLSNTGSDDENIDGVEENGAAAAEKKLPVHKLKIIFDEALGKKSEEKQGEKIVRYQPNPRANWGPMTRAKG</sequence>
<accession>A0A8H3EMS6</accession>
<keyword evidence="5 12" id="KW-0819">tRNA processing</keyword>
<dbReference type="PROSITE" id="PS50011">
    <property type="entry name" value="PROTEIN_KINASE_DOM"/>
    <property type="match status" value="1"/>
</dbReference>
<dbReference type="EC" id="2.1.1.216" evidence="7"/>
<keyword evidence="1 12" id="KW-0820">tRNA-binding</keyword>
<dbReference type="FunFam" id="3.30.56.70:FF:000001">
    <property type="entry name" value="tRNA (guanine(26)-N(2))-dimethyltransferase"/>
    <property type="match status" value="1"/>
</dbReference>
<feature type="compositionally biased region" description="Basic and acidic residues" evidence="13">
    <location>
        <begin position="642"/>
        <end position="670"/>
    </location>
</feature>
<dbReference type="Pfam" id="PF00069">
    <property type="entry name" value="Pkinase"/>
    <property type="match status" value="1"/>
</dbReference>
<dbReference type="InterPro" id="IPR008271">
    <property type="entry name" value="Ser/Thr_kinase_AS"/>
</dbReference>
<evidence type="ECO:0000256" key="10">
    <source>
        <dbReference type="ARBA" id="ARBA00082896"/>
    </source>
</evidence>
<dbReference type="GO" id="GO:0160104">
    <property type="term" value="F:tRNA (guanine(26)-N2)-dimethyltransferase activity"/>
    <property type="evidence" value="ECO:0007669"/>
    <property type="project" value="UniProtKB-EC"/>
</dbReference>
<evidence type="ECO:0000256" key="4">
    <source>
        <dbReference type="ARBA" id="ARBA00022691"/>
    </source>
</evidence>
<keyword evidence="6 12" id="KW-0694">RNA-binding</keyword>
<evidence type="ECO:0000256" key="3">
    <source>
        <dbReference type="ARBA" id="ARBA00022679"/>
    </source>
</evidence>
<dbReference type="SUPFAM" id="SSF56112">
    <property type="entry name" value="Protein kinase-like (PK-like)"/>
    <property type="match status" value="1"/>
</dbReference>
<keyword evidence="2 12" id="KW-0489">Methyltransferase</keyword>
<evidence type="ECO:0000256" key="8">
    <source>
        <dbReference type="ARBA" id="ARBA00051897"/>
    </source>
</evidence>
<evidence type="ECO:0000259" key="14">
    <source>
        <dbReference type="PROSITE" id="PS50011"/>
    </source>
</evidence>
<protein>
    <recommendedName>
        <fullName evidence="7">tRNA (guanine(26)-N(2))-dimethyltransferase</fullName>
        <ecNumber evidence="7">2.1.1.216</ecNumber>
    </recommendedName>
    <alternativeName>
        <fullName evidence="10">tRNA 2,2-dimethylguanosine-26 methyltransferase</fullName>
    </alternativeName>
    <alternativeName>
        <fullName evidence="9">tRNA(guanine-26,N(2)-N(2)) methyltransferase</fullName>
    </alternativeName>
    <alternativeName>
        <fullName evidence="11">tRNA(m(2,2)G26)dimethyltransferase</fullName>
    </alternativeName>
</protein>
<dbReference type="GO" id="GO:0004672">
    <property type="term" value="F:protein kinase activity"/>
    <property type="evidence" value="ECO:0007669"/>
    <property type="project" value="InterPro"/>
</dbReference>
<dbReference type="OrthoDB" id="6349953at2759"/>
<evidence type="ECO:0000313" key="16">
    <source>
        <dbReference type="Proteomes" id="UP000664169"/>
    </source>
</evidence>
<dbReference type="PANTHER" id="PTHR10631:SF3">
    <property type="entry name" value="TRNA (GUANINE(26)-N(2))-DIMETHYLTRANSFERASE"/>
    <property type="match status" value="1"/>
</dbReference>
<dbReference type="AlphaFoldDB" id="A0A8H3EMS6"/>
<evidence type="ECO:0000256" key="6">
    <source>
        <dbReference type="ARBA" id="ARBA00022884"/>
    </source>
</evidence>
<dbReference type="NCBIfam" id="TIGR00308">
    <property type="entry name" value="TRM1"/>
    <property type="match status" value="1"/>
</dbReference>
<feature type="compositionally biased region" description="Basic and acidic residues" evidence="13">
    <location>
        <begin position="680"/>
        <end position="691"/>
    </location>
</feature>
<dbReference type="Gene3D" id="3.40.50.150">
    <property type="entry name" value="Vaccinia Virus protein VP39"/>
    <property type="match status" value="1"/>
</dbReference>
<comment type="catalytic activity">
    <reaction evidence="8">
        <text>guanosine(26) in tRNA + 2 S-adenosyl-L-methionine = N(2)-dimethylguanosine(26) in tRNA + 2 S-adenosyl-L-homocysteine + 2 H(+)</text>
        <dbReference type="Rhea" id="RHEA:43140"/>
        <dbReference type="Rhea" id="RHEA-COMP:10359"/>
        <dbReference type="Rhea" id="RHEA-COMP:10360"/>
        <dbReference type="ChEBI" id="CHEBI:15378"/>
        <dbReference type="ChEBI" id="CHEBI:57856"/>
        <dbReference type="ChEBI" id="CHEBI:59789"/>
        <dbReference type="ChEBI" id="CHEBI:74269"/>
        <dbReference type="ChEBI" id="CHEBI:74513"/>
        <dbReference type="EC" id="2.1.1.216"/>
    </reaction>
</comment>